<evidence type="ECO:0000313" key="1">
    <source>
        <dbReference type="EMBL" id="QUE52232.1"/>
    </source>
</evidence>
<keyword evidence="2" id="KW-1185">Reference proteome</keyword>
<proteinExistence type="predicted"/>
<evidence type="ECO:0000313" key="2">
    <source>
        <dbReference type="Proteomes" id="UP000676169"/>
    </source>
</evidence>
<dbReference type="EMBL" id="CP073100">
    <property type="protein sequence ID" value="QUE52232.1"/>
    <property type="molecule type" value="Genomic_DNA"/>
</dbReference>
<dbReference type="AlphaFoldDB" id="A0A975J1G0"/>
<protein>
    <submittedName>
        <fullName evidence="1">Uncharacterized protein</fullName>
    </submittedName>
</protein>
<dbReference type="Proteomes" id="UP000676169">
    <property type="component" value="Chromosome"/>
</dbReference>
<reference evidence="1" key="1">
    <citation type="submission" date="2021-04" db="EMBL/GenBank/DDBJ databases">
        <title>Luteolibacter sp. 32A isolated from the skin of an Anderson's salamander (Ambystoma andersonii).</title>
        <authorList>
            <person name="Spergser J."/>
            <person name="Busse H.-J."/>
        </authorList>
    </citation>
    <scope>NUCLEOTIDE SEQUENCE</scope>
    <source>
        <strain evidence="1">32A</strain>
    </source>
</reference>
<dbReference type="KEGG" id="lamb:KBB96_04905"/>
<accession>A0A975J1G0</accession>
<dbReference type="RefSeq" id="WP_211632971.1">
    <property type="nucleotide sequence ID" value="NZ_CP073100.1"/>
</dbReference>
<gene>
    <name evidence="1" type="ORF">KBB96_04905</name>
</gene>
<sequence>MNLREISNLRDQILDALTTSSDNPADAFLLPANGSEFLVEPSEAAPSLCSVLNPHFRFLQSSRNSSLLGVGITTTAPEDYKLLLVPNGTPRSLKAAEAISRIFSELTIIQVLRNFHLYIPDSFRRGPFSSKPLLANRRPLILGCEIDAEGELGSLGGFVRCPAGRIELLSCQHVFGALMGCLGGKHVSQPKTRYSTQNRVAITNPSIELSEVDLNFGEAASARFTQAEFAGRNEIPRGQGYPFEGSKIILPPEDFELHQGTPVFKIGKTTGFTRGSVFAPDFSFPVTFKPSRRRTKKFWFDGGFSVVPEGSSRFSYDGDSGALIFCESPVPNILWGLGLISAGGVNRIGQTRRSTPITFACSLRRSLSLINRTWVE</sequence>
<organism evidence="1 2">
    <name type="scientific">Luteolibacter ambystomatis</name>
    <dbReference type="NCBI Taxonomy" id="2824561"/>
    <lineage>
        <taxon>Bacteria</taxon>
        <taxon>Pseudomonadati</taxon>
        <taxon>Verrucomicrobiota</taxon>
        <taxon>Verrucomicrobiia</taxon>
        <taxon>Verrucomicrobiales</taxon>
        <taxon>Verrucomicrobiaceae</taxon>
        <taxon>Luteolibacter</taxon>
    </lineage>
</organism>
<name>A0A975J1G0_9BACT</name>